<dbReference type="EMBL" id="BPUR01000041">
    <property type="protein sequence ID" value="GJH22423.1"/>
    <property type="molecule type" value="Genomic_DNA"/>
</dbReference>
<dbReference type="Proteomes" id="UP001055013">
    <property type="component" value="Unassembled WGS sequence"/>
</dbReference>
<reference evidence="1" key="1">
    <citation type="submission" date="2021-09" db="EMBL/GenBank/DDBJ databases">
        <title>Isolation and characterization of 3-chlorobenzoate degrading bacteria from soils in Shizuoka.</title>
        <authorList>
            <person name="Ifat A."/>
            <person name="Ogawa N."/>
            <person name="Kimbara K."/>
            <person name="Moriuchi R."/>
            <person name="Dohra H."/>
            <person name="Shintani M."/>
        </authorList>
    </citation>
    <scope>NUCLEOTIDE SEQUENCE</scope>
    <source>
        <strain evidence="1">19CS2-2</strain>
    </source>
</reference>
<protein>
    <submittedName>
        <fullName evidence="1">Baseplate protein</fullName>
    </submittedName>
</protein>
<evidence type="ECO:0000313" key="2">
    <source>
        <dbReference type="Proteomes" id="UP001055013"/>
    </source>
</evidence>
<organism evidence="1 2">
    <name type="scientific">Caballeronia novacaledonica</name>
    <dbReference type="NCBI Taxonomy" id="1544861"/>
    <lineage>
        <taxon>Bacteria</taxon>
        <taxon>Pseudomonadati</taxon>
        <taxon>Pseudomonadota</taxon>
        <taxon>Betaproteobacteria</taxon>
        <taxon>Burkholderiales</taxon>
        <taxon>Burkholderiaceae</taxon>
        <taxon>Caballeronia</taxon>
    </lineage>
</organism>
<proteinExistence type="predicted"/>
<accession>A0ACB5R584</accession>
<comment type="caution">
    <text evidence="1">The sequence shown here is derived from an EMBL/GenBank/DDBJ whole genome shotgun (WGS) entry which is preliminary data.</text>
</comment>
<name>A0ACB5R584_9BURK</name>
<gene>
    <name evidence="1" type="ORF">CBA19CS22_37795</name>
</gene>
<sequence>MSVNTQSFTQVLTGFATVVQGKSSALVNFVIGSVLRAIGEGTSWVAMWLQSLILQAIALTRAATSNGADLDTWFAQYGFTRLAPTAASGSVTFSRFTTSQQAVVPIGSVVQTGDGTQQYQVVVDTTNAAYSATLGGYVIAAGVASVTCAVVSITPGSNSLSLPDSSGNVSANTITALYQSIPFVDTVTNALPFTNGVDAETDAAARIRFVGYLASLARATKAAIGAAIKALGANFTYTIIENQTLAGVTQMGYFAVVVDDGTGAPSSTVLSAVYNAVDTVRPFTSTFGVFGPTVVSATVVMTLQTTSTGVAHSTTCALVQSALLSYINTLPLGAKLPYFKLGQIAIDASSDVLSVLTLTVNGGTSDLTVTNQQIVKSSSVSIS</sequence>
<evidence type="ECO:0000313" key="1">
    <source>
        <dbReference type="EMBL" id="GJH22423.1"/>
    </source>
</evidence>
<keyword evidence="2" id="KW-1185">Reference proteome</keyword>